<evidence type="ECO:0000313" key="3">
    <source>
        <dbReference type="Proteomes" id="UP001439008"/>
    </source>
</evidence>
<reference evidence="2 3" key="1">
    <citation type="journal article" date="2024" name="BMC Biol.">
        <title>Comparative genomics of Ascetosporea gives new insight into the evolutionary basis for animal parasitism in Rhizaria.</title>
        <authorList>
            <person name="Hiltunen Thoren M."/>
            <person name="Onut-Brannstrom I."/>
            <person name="Alfjorden A."/>
            <person name="Peckova H."/>
            <person name="Swords F."/>
            <person name="Hooper C."/>
            <person name="Holzer A.S."/>
            <person name="Bass D."/>
            <person name="Burki F."/>
        </authorList>
    </citation>
    <scope>NUCLEOTIDE SEQUENCE [LARGE SCALE GENOMIC DNA]</scope>
    <source>
        <strain evidence="2">20-A016</strain>
    </source>
</reference>
<keyword evidence="1" id="KW-0472">Membrane</keyword>
<comment type="caution">
    <text evidence="2">The sequence shown here is derived from an EMBL/GenBank/DDBJ whole genome shotgun (WGS) entry which is preliminary data.</text>
</comment>
<keyword evidence="1" id="KW-1133">Transmembrane helix</keyword>
<feature type="transmembrane region" description="Helical" evidence="1">
    <location>
        <begin position="59"/>
        <end position="76"/>
    </location>
</feature>
<proteinExistence type="predicted"/>
<name>A0ABV2AS15_9EUKA</name>
<organism evidence="2 3">
    <name type="scientific">Bonamia ostreae</name>
    <dbReference type="NCBI Taxonomy" id="126728"/>
    <lineage>
        <taxon>Eukaryota</taxon>
        <taxon>Sar</taxon>
        <taxon>Rhizaria</taxon>
        <taxon>Endomyxa</taxon>
        <taxon>Ascetosporea</taxon>
        <taxon>Haplosporida</taxon>
        <taxon>Bonamia</taxon>
    </lineage>
</organism>
<evidence type="ECO:0000256" key="1">
    <source>
        <dbReference type="SAM" id="Phobius"/>
    </source>
</evidence>
<accession>A0ABV2AS15</accession>
<keyword evidence="3" id="KW-1185">Reference proteome</keyword>
<protein>
    <submittedName>
        <fullName evidence="2">Uncharacterized protein</fullName>
    </submittedName>
</protein>
<dbReference type="Proteomes" id="UP001439008">
    <property type="component" value="Unassembled WGS sequence"/>
</dbReference>
<keyword evidence="1" id="KW-0812">Transmembrane</keyword>
<evidence type="ECO:0000313" key="2">
    <source>
        <dbReference type="EMBL" id="MES1922457.1"/>
    </source>
</evidence>
<gene>
    <name evidence="2" type="ORF">MHBO_003972</name>
</gene>
<dbReference type="EMBL" id="JBDODL010002866">
    <property type="protein sequence ID" value="MES1922457.1"/>
    <property type="molecule type" value="Genomic_DNA"/>
</dbReference>
<sequence length="242" mass="28465">MSEEDENFRWINTAKSYASHTAQFFHSFNFPEEKQVGRNLKKYPIIRLEILSAASMKNLIFVSYVIFIISLILSSFERSLRRSTENLDQIKIDKNGAMAVWNKKFSVNLNNRFFELNGFIDSFKIKSQNAQFRFDFGVDLSVISKNGEKLRNWNSSVYFGYSRYNKDKNIILVSEEKSPFGYYWQDKIFESGGSNEDLVILNIQIFLKNFSIENVDDDISIKMKFVKTNNVNHFILQYFAKF</sequence>